<organism evidence="2">
    <name type="scientific">Siphoviridae sp. ctOXk3</name>
    <dbReference type="NCBI Taxonomy" id="2827861"/>
    <lineage>
        <taxon>Viruses</taxon>
        <taxon>Duplodnaviria</taxon>
        <taxon>Heunggongvirae</taxon>
        <taxon>Uroviricota</taxon>
        <taxon>Caudoviricetes</taxon>
    </lineage>
</organism>
<evidence type="ECO:0008006" key="3">
    <source>
        <dbReference type="Google" id="ProtNLM"/>
    </source>
</evidence>
<dbReference type="EMBL" id="BK032706">
    <property type="protein sequence ID" value="DAF56048.1"/>
    <property type="molecule type" value="Genomic_DNA"/>
</dbReference>
<reference evidence="2" key="1">
    <citation type="journal article" date="2021" name="Proc. Natl. Acad. Sci. U.S.A.">
        <title>A Catalog of Tens of Thousands of Viruses from Human Metagenomes Reveals Hidden Associations with Chronic Diseases.</title>
        <authorList>
            <person name="Tisza M.J."/>
            <person name="Buck C.B."/>
        </authorList>
    </citation>
    <scope>NUCLEOTIDE SEQUENCE</scope>
    <source>
        <strain evidence="2">CtOXk3</strain>
    </source>
</reference>
<protein>
    <recommendedName>
        <fullName evidence="3">Portal protein</fullName>
    </recommendedName>
</protein>
<feature type="region of interest" description="Disordered" evidence="1">
    <location>
        <begin position="490"/>
        <end position="509"/>
    </location>
</feature>
<accession>A0A8S5SYT4</accession>
<evidence type="ECO:0000256" key="1">
    <source>
        <dbReference type="SAM" id="MobiDB-lite"/>
    </source>
</evidence>
<proteinExistence type="predicted"/>
<feature type="compositionally biased region" description="Polar residues" evidence="1">
    <location>
        <begin position="491"/>
        <end position="509"/>
    </location>
</feature>
<name>A0A8S5SYT4_9CAUD</name>
<evidence type="ECO:0000313" key="2">
    <source>
        <dbReference type="EMBL" id="DAF56048.1"/>
    </source>
</evidence>
<sequence length="509" mass="58182">MPRFEPFRTSTFTSSWAYQYIYDMKQKKYQLQQVGTSGSYSRYALVAEGVSRVTDSTTIEQQYGRDTSFLGSGEVGDATTGILETSDGKLFEYVNYGDDNDMPYTLQQLLRRNMVAQRAMAFNVQCCYGQGVRFMDRETKQDTTDSEIRDFCLKNSIHEVFMQQATDMKFFFWSVEVIILSRDHSKIVNIRHKDVSYCRLEVPNEKGRIEHVFFGDFRNVMSPVHTEVIPLLDFYDPLGDLMARMGKAPDPYTGITGKAPEMGKDCKFAIISRIPTPGLQYYPIPYYASIFDDAWYDIYRLIGIGKRYMIKNTSAPRIQIEVHRDYWEELCNNEDIIDPDKRKERIRVEKDNIINFVCGPENAGKALITGYYFDPNGKEQRMVRIINLSEGSKKEGGDWADDMSEASNALCFSLGVHPNLIGATPGKSQMNNSGSDKRELFILKQSLEKACHDIMCKPYHVISHYNGYADRGVTVDVPMIELTTLDKNKDQQTSIVSNNGKNEDSNQQG</sequence>